<dbReference type="Pfam" id="PF01061">
    <property type="entry name" value="ABC2_membrane"/>
    <property type="match status" value="1"/>
</dbReference>
<dbReference type="InterPro" id="IPR013525">
    <property type="entry name" value="ABC2_TM"/>
</dbReference>
<evidence type="ECO:0000256" key="3">
    <source>
        <dbReference type="ARBA" id="ARBA00022989"/>
    </source>
</evidence>
<feature type="transmembrane region" description="Helical" evidence="5">
    <location>
        <begin position="63"/>
        <end position="84"/>
    </location>
</feature>
<evidence type="ECO:0000256" key="4">
    <source>
        <dbReference type="ARBA" id="ARBA00023136"/>
    </source>
</evidence>
<feature type="transmembrane region" description="Helical" evidence="5">
    <location>
        <begin position="35"/>
        <end position="56"/>
    </location>
</feature>
<dbReference type="AlphaFoldDB" id="A0A654ZPS8"/>
<evidence type="ECO:0000313" key="7">
    <source>
        <dbReference type="EMBL" id="CKR21157.1"/>
    </source>
</evidence>
<protein>
    <submittedName>
        <fullName evidence="7">ABC transporter ATP-binding protein</fullName>
    </submittedName>
</protein>
<dbReference type="GO" id="GO:0005524">
    <property type="term" value="F:ATP binding"/>
    <property type="evidence" value="ECO:0007669"/>
    <property type="project" value="UniProtKB-KW"/>
</dbReference>
<dbReference type="GO" id="GO:0016020">
    <property type="term" value="C:membrane"/>
    <property type="evidence" value="ECO:0007669"/>
    <property type="project" value="UniProtKB-SubCell"/>
</dbReference>
<gene>
    <name evidence="7" type="ORF">ERS027659_00927</name>
</gene>
<keyword evidence="4 5" id="KW-0472">Membrane</keyword>
<keyword evidence="3 5" id="KW-1133">Transmembrane helix</keyword>
<organism evidence="7 8">
    <name type="scientific">Mycobacterium tuberculosis</name>
    <dbReference type="NCBI Taxonomy" id="1773"/>
    <lineage>
        <taxon>Bacteria</taxon>
        <taxon>Bacillati</taxon>
        <taxon>Actinomycetota</taxon>
        <taxon>Actinomycetes</taxon>
        <taxon>Mycobacteriales</taxon>
        <taxon>Mycobacteriaceae</taxon>
        <taxon>Mycobacterium</taxon>
        <taxon>Mycobacterium tuberculosis complex</taxon>
    </lineage>
</organism>
<keyword evidence="7" id="KW-0547">Nucleotide-binding</keyword>
<feature type="domain" description="ABC-2 type transporter transmembrane" evidence="6">
    <location>
        <begin position="2"/>
        <end position="106"/>
    </location>
</feature>
<dbReference type="EMBL" id="CNFT01000146">
    <property type="protein sequence ID" value="CKR21157.1"/>
    <property type="molecule type" value="Genomic_DNA"/>
</dbReference>
<dbReference type="GO" id="GO:0140359">
    <property type="term" value="F:ABC-type transporter activity"/>
    <property type="evidence" value="ECO:0007669"/>
    <property type="project" value="InterPro"/>
</dbReference>
<keyword evidence="7" id="KW-0067">ATP-binding</keyword>
<evidence type="ECO:0000313" key="8">
    <source>
        <dbReference type="Proteomes" id="UP000050164"/>
    </source>
</evidence>
<sequence length="161" mass="17096">MLAVVQSAIVTVIVLVGKGGPTQGAVALSKPDLELFVDVAVTCVASAMLGLALSAIAKSNEQIMPLLVVAVMSQLVFSGGMIPVTGRVPLDQMSWVTPARWGFAASAATVDLIKLVPGPLTPKDSHWHHTASAWWFDMAMLVALSVIYVGFVRWKIRLKAC</sequence>
<evidence type="ECO:0000256" key="2">
    <source>
        <dbReference type="ARBA" id="ARBA00022692"/>
    </source>
</evidence>
<name>A0A654ZPS8_MYCTX</name>
<evidence type="ECO:0000256" key="1">
    <source>
        <dbReference type="ARBA" id="ARBA00004141"/>
    </source>
</evidence>
<evidence type="ECO:0000256" key="5">
    <source>
        <dbReference type="SAM" id="Phobius"/>
    </source>
</evidence>
<reference evidence="7 8" key="1">
    <citation type="submission" date="2015-03" db="EMBL/GenBank/DDBJ databases">
        <authorList>
            <consortium name="Pathogen Informatics"/>
        </authorList>
    </citation>
    <scope>NUCLEOTIDE SEQUENCE [LARGE SCALE GENOMIC DNA]</scope>
    <source>
        <strain evidence="7 8">Bir 185</strain>
    </source>
</reference>
<accession>A0A654ZPS8</accession>
<proteinExistence type="predicted"/>
<keyword evidence="2 5" id="KW-0812">Transmembrane</keyword>
<feature type="transmembrane region" description="Helical" evidence="5">
    <location>
        <begin position="133"/>
        <end position="152"/>
    </location>
</feature>
<evidence type="ECO:0000259" key="6">
    <source>
        <dbReference type="Pfam" id="PF01061"/>
    </source>
</evidence>
<comment type="subcellular location">
    <subcellularLocation>
        <location evidence="1">Membrane</location>
        <topology evidence="1">Multi-pass membrane protein</topology>
    </subcellularLocation>
</comment>
<dbReference type="Proteomes" id="UP000050164">
    <property type="component" value="Unassembled WGS sequence"/>
</dbReference>